<evidence type="ECO:0000256" key="6">
    <source>
        <dbReference type="PIRNR" id="PIRNR000535"/>
    </source>
</evidence>
<dbReference type="GO" id="GO:0003872">
    <property type="term" value="F:6-phosphofructokinase activity"/>
    <property type="evidence" value="ECO:0007669"/>
    <property type="project" value="TreeGrafter"/>
</dbReference>
<dbReference type="CDD" id="cd01164">
    <property type="entry name" value="FruK_PfkB_like"/>
    <property type="match status" value="1"/>
</dbReference>
<dbReference type="OrthoDB" id="9801219at2"/>
<dbReference type="Pfam" id="PF00294">
    <property type="entry name" value="PfkB"/>
    <property type="match status" value="1"/>
</dbReference>
<dbReference type="InterPro" id="IPR002173">
    <property type="entry name" value="Carboh/pur_kinase_PfkB_CS"/>
</dbReference>
<dbReference type="Gene3D" id="3.40.1190.20">
    <property type="match status" value="1"/>
</dbReference>
<dbReference type="InterPro" id="IPR017583">
    <property type="entry name" value="Tagatose/fructose_Pkinase"/>
</dbReference>
<dbReference type="PROSITE" id="PS00583">
    <property type="entry name" value="PFKB_KINASES_1"/>
    <property type="match status" value="1"/>
</dbReference>
<keyword evidence="5" id="KW-0067">ATP-binding</keyword>
<keyword evidence="4 8" id="KW-0418">Kinase</keyword>
<dbReference type="GO" id="GO:0005524">
    <property type="term" value="F:ATP binding"/>
    <property type="evidence" value="ECO:0007669"/>
    <property type="project" value="UniProtKB-KW"/>
</dbReference>
<evidence type="ECO:0000256" key="2">
    <source>
        <dbReference type="ARBA" id="ARBA00022679"/>
    </source>
</evidence>
<keyword evidence="9" id="KW-1185">Reference proteome</keyword>
<dbReference type="KEGG" id="ptx:ABW99_09650"/>
<dbReference type="Proteomes" id="UP000036700">
    <property type="component" value="Chromosome"/>
</dbReference>
<evidence type="ECO:0000256" key="5">
    <source>
        <dbReference type="ARBA" id="ARBA00022840"/>
    </source>
</evidence>
<evidence type="ECO:0000259" key="7">
    <source>
        <dbReference type="Pfam" id="PF00294"/>
    </source>
</evidence>
<dbReference type="AlphaFoldDB" id="A0A0G3EUT3"/>
<dbReference type="GO" id="GO:0005829">
    <property type="term" value="C:cytosol"/>
    <property type="evidence" value="ECO:0007669"/>
    <property type="project" value="TreeGrafter"/>
</dbReference>
<protein>
    <recommendedName>
        <fullName evidence="6">Phosphofructokinase</fullName>
    </recommendedName>
</protein>
<dbReference type="PATRIC" id="fig|445709.3.peg.2065"/>
<dbReference type="EMBL" id="CP011568">
    <property type="protein sequence ID" value="AKJ68441.1"/>
    <property type="molecule type" value="Genomic_DNA"/>
</dbReference>
<proteinExistence type="inferred from homology"/>
<dbReference type="PANTHER" id="PTHR46566">
    <property type="entry name" value="1-PHOSPHOFRUCTOKINASE-RELATED"/>
    <property type="match status" value="1"/>
</dbReference>
<keyword evidence="3" id="KW-0547">Nucleotide-binding</keyword>
<gene>
    <name evidence="8" type="ORF">ABW99_09650</name>
</gene>
<dbReference type="NCBIfam" id="TIGR03168">
    <property type="entry name" value="1-PFK"/>
    <property type="match status" value="1"/>
</dbReference>
<organism evidence="8 9">
    <name type="scientific">Pandoraea thiooxydans</name>
    <dbReference type="NCBI Taxonomy" id="445709"/>
    <lineage>
        <taxon>Bacteria</taxon>
        <taxon>Pseudomonadati</taxon>
        <taxon>Pseudomonadota</taxon>
        <taxon>Betaproteobacteria</taxon>
        <taxon>Burkholderiales</taxon>
        <taxon>Burkholderiaceae</taxon>
        <taxon>Pandoraea</taxon>
    </lineage>
</organism>
<dbReference type="PIRSF" id="PIRSF000535">
    <property type="entry name" value="1PFK/6PFK/LacC"/>
    <property type="match status" value="1"/>
</dbReference>
<dbReference type="RefSeq" id="WP_047214274.1">
    <property type="nucleotide sequence ID" value="NZ_CP011568.3"/>
</dbReference>
<evidence type="ECO:0000256" key="3">
    <source>
        <dbReference type="ARBA" id="ARBA00022741"/>
    </source>
</evidence>
<accession>A0A0G3EUT3</accession>
<dbReference type="STRING" id="445709.ABW99_09650"/>
<reference evidence="9" key="1">
    <citation type="submission" date="2015-06" db="EMBL/GenBank/DDBJ databases">
        <authorList>
            <person name="Lim Y.L."/>
            <person name="Ee R."/>
            <person name="Yong D."/>
            <person name="How K.Y."/>
            <person name="Yin W.F."/>
            <person name="Chan K.G."/>
        </authorList>
    </citation>
    <scope>NUCLEOTIDE SEQUENCE [LARGE SCALE GENOMIC DNA]</scope>
    <source>
        <strain evidence="9">DSM 25325</strain>
    </source>
</reference>
<evidence type="ECO:0000256" key="4">
    <source>
        <dbReference type="ARBA" id="ARBA00022777"/>
    </source>
</evidence>
<comment type="similarity">
    <text evidence="1 6">Belongs to the carbohydrate kinase PfkB family.</text>
</comment>
<name>A0A0G3EUT3_9BURK</name>
<dbReference type="PANTHER" id="PTHR46566:SF2">
    <property type="entry name" value="ATP-DEPENDENT 6-PHOSPHOFRUCTOKINASE ISOZYME 2"/>
    <property type="match status" value="1"/>
</dbReference>
<dbReference type="FunFam" id="3.40.1190.20:FF:000001">
    <property type="entry name" value="Phosphofructokinase"/>
    <property type="match status" value="1"/>
</dbReference>
<evidence type="ECO:0000256" key="1">
    <source>
        <dbReference type="ARBA" id="ARBA00010688"/>
    </source>
</evidence>
<sequence>MPEILTFTPNPSIDVFTTVERVVDTRKMRCGAERRDPGGGGVNVARVIQRLGGDCTAVVMAGGQTGEMLRQLLAAEKVPTACVGIAGHTRESFSVLETGTGREFRFVLPGPVITGNDWQRCHDALAAFDPAPRFLVLSGRLPPGAPVDGYAQLARAAAARGTQVAIDTSGPALAAALEAGVAIVKPSVDELRELTGQPLTDETQWCAAARQIVRDGRARMVALTLGGRGALLVERHRVLRAPALPVKMVSAIGAGDSFLAALVWALNRGAGTGEAFRYGMAAAAAALLSAGTGLCHKEDVERFYRDMPSHAATLE</sequence>
<dbReference type="SUPFAM" id="SSF53613">
    <property type="entry name" value="Ribokinase-like"/>
    <property type="match status" value="1"/>
</dbReference>
<evidence type="ECO:0000313" key="9">
    <source>
        <dbReference type="Proteomes" id="UP000036700"/>
    </source>
</evidence>
<feature type="domain" description="Carbohydrate kinase PfkB" evidence="7">
    <location>
        <begin position="14"/>
        <end position="295"/>
    </location>
</feature>
<keyword evidence="2 6" id="KW-0808">Transferase</keyword>
<dbReference type="InterPro" id="IPR011611">
    <property type="entry name" value="PfkB_dom"/>
</dbReference>
<evidence type="ECO:0000313" key="8">
    <source>
        <dbReference type="EMBL" id="AKJ68441.1"/>
    </source>
</evidence>
<dbReference type="InterPro" id="IPR029056">
    <property type="entry name" value="Ribokinase-like"/>
</dbReference>